<evidence type="ECO:0000313" key="2">
    <source>
        <dbReference type="Proteomes" id="UP001084650"/>
    </source>
</evidence>
<comment type="caution">
    <text evidence="1">The sequence shown here is derived from an EMBL/GenBank/DDBJ whole genome shotgun (WGS) entry which is preliminary data.</text>
</comment>
<gene>
    <name evidence="1" type="ORF">OY187_16345</name>
</gene>
<protein>
    <recommendedName>
        <fullName evidence="3">DUF5753 domain-containing protein</fullName>
    </recommendedName>
</protein>
<sequence length="77" mass="8666">MARLQFVETDADGRVTLPGYARTRFLLRENADGSILLQSAHVLTEAQYEYDATPELRELLSAATSSKTVQRTRHQLS</sequence>
<proteinExistence type="predicted"/>
<accession>A0ABT4HHE2</accession>
<evidence type="ECO:0008006" key="3">
    <source>
        <dbReference type="Google" id="ProtNLM"/>
    </source>
</evidence>
<dbReference type="Proteomes" id="UP001084650">
    <property type="component" value="Unassembled WGS sequence"/>
</dbReference>
<name>A0ABT4HHE2_MYCIR</name>
<dbReference type="RefSeq" id="WP_268786566.1">
    <property type="nucleotide sequence ID" value="NZ_JAPQYE010000006.1"/>
</dbReference>
<keyword evidence="2" id="KW-1185">Reference proteome</keyword>
<evidence type="ECO:0000313" key="1">
    <source>
        <dbReference type="EMBL" id="MCZ0729625.1"/>
    </source>
</evidence>
<organism evidence="1 2">
    <name type="scientific">Mycolicibacterium iranicum</name>
    <name type="common">Mycobacterium iranicum</name>
    <dbReference type="NCBI Taxonomy" id="912594"/>
    <lineage>
        <taxon>Bacteria</taxon>
        <taxon>Bacillati</taxon>
        <taxon>Actinomycetota</taxon>
        <taxon>Actinomycetes</taxon>
        <taxon>Mycobacteriales</taxon>
        <taxon>Mycobacteriaceae</taxon>
        <taxon>Mycolicibacterium</taxon>
    </lineage>
</organism>
<dbReference type="EMBL" id="JAPQYE010000006">
    <property type="protein sequence ID" value="MCZ0729625.1"/>
    <property type="molecule type" value="Genomic_DNA"/>
</dbReference>
<reference evidence="1" key="1">
    <citation type="submission" date="2022-12" db="EMBL/GenBank/DDBJ databases">
        <title>Whole genome sequence of Mycolicibacterium iranicum strain SBH312.</title>
        <authorList>
            <person name="Jani J."/>
            <person name="Arifin Mustapha Z."/>
            <person name="Ahmed K."/>
            <person name="Kai Ling C."/>
        </authorList>
    </citation>
    <scope>NUCLEOTIDE SEQUENCE</scope>
    <source>
        <strain evidence="1">SBH312</strain>
    </source>
</reference>